<dbReference type="InterPro" id="IPR036849">
    <property type="entry name" value="Enolase-like_C_sf"/>
</dbReference>
<evidence type="ECO:0000256" key="4">
    <source>
        <dbReference type="ARBA" id="ARBA00022842"/>
    </source>
</evidence>
<dbReference type="Pfam" id="PF13378">
    <property type="entry name" value="MR_MLE_C"/>
    <property type="match status" value="1"/>
</dbReference>
<evidence type="ECO:0000256" key="2">
    <source>
        <dbReference type="ARBA" id="ARBA00008031"/>
    </source>
</evidence>
<name>A0A4Q8D208_9GAMM</name>
<dbReference type="InterPro" id="IPR013342">
    <property type="entry name" value="Mandelate_racemase_C"/>
</dbReference>
<evidence type="ECO:0000259" key="5">
    <source>
        <dbReference type="SMART" id="SM00922"/>
    </source>
</evidence>
<feature type="domain" description="Mandelate racemase/muconate lactonizing enzyme C-terminal" evidence="5">
    <location>
        <begin position="144"/>
        <end position="237"/>
    </location>
</feature>
<dbReference type="SFLD" id="SFLDG00180">
    <property type="entry name" value="muconate_cycloisomerase"/>
    <property type="match status" value="1"/>
</dbReference>
<keyword evidence="7" id="KW-1185">Reference proteome</keyword>
<evidence type="ECO:0000256" key="1">
    <source>
        <dbReference type="ARBA" id="ARBA00001946"/>
    </source>
</evidence>
<gene>
    <name evidence="6" type="ORF">EV698_1641</name>
</gene>
<protein>
    <submittedName>
        <fullName evidence="6">L-alanine-DL-glutamate epimerase-like enolase superfamily enzyme</fullName>
    </submittedName>
</protein>
<dbReference type="SMART" id="SM00922">
    <property type="entry name" value="MR_MLE"/>
    <property type="match status" value="1"/>
</dbReference>
<dbReference type="InterPro" id="IPR029065">
    <property type="entry name" value="Enolase_C-like"/>
</dbReference>
<comment type="caution">
    <text evidence="6">The sequence shown here is derived from an EMBL/GenBank/DDBJ whole genome shotgun (WGS) entry which is preliminary data.</text>
</comment>
<dbReference type="GO" id="GO:0016836">
    <property type="term" value="F:hydro-lyase activity"/>
    <property type="evidence" value="ECO:0007669"/>
    <property type="project" value="InterPro"/>
</dbReference>
<comment type="similarity">
    <text evidence="2">Belongs to the mandelate racemase/muconate lactonizing enzyme family.</text>
</comment>
<dbReference type="Proteomes" id="UP000292298">
    <property type="component" value="Unassembled WGS sequence"/>
</dbReference>
<dbReference type="GO" id="GO:0016853">
    <property type="term" value="F:isomerase activity"/>
    <property type="evidence" value="ECO:0007669"/>
    <property type="project" value="UniProtKB-ARBA"/>
</dbReference>
<dbReference type="EMBL" id="SHLI01000001">
    <property type="protein sequence ID" value="RZU99354.1"/>
    <property type="molecule type" value="Genomic_DNA"/>
</dbReference>
<dbReference type="InterPro" id="IPR054855">
    <property type="entry name" value="HProlDhtase"/>
</dbReference>
<evidence type="ECO:0000256" key="3">
    <source>
        <dbReference type="ARBA" id="ARBA00022723"/>
    </source>
</evidence>
<dbReference type="FunFam" id="3.30.390.10:FF:000009">
    <property type="entry name" value="Hydrophobic dipeptide epimerase"/>
    <property type="match status" value="1"/>
</dbReference>
<proteinExistence type="inferred from homology"/>
<dbReference type="InterPro" id="IPR029017">
    <property type="entry name" value="Enolase-like_N"/>
</dbReference>
<keyword evidence="3" id="KW-0479">Metal-binding</keyword>
<dbReference type="SUPFAM" id="SSF51604">
    <property type="entry name" value="Enolase C-terminal domain-like"/>
    <property type="match status" value="1"/>
</dbReference>
<dbReference type="SFLD" id="SFLDS00001">
    <property type="entry name" value="Enolase"/>
    <property type="match status" value="1"/>
</dbReference>
<evidence type="ECO:0000313" key="7">
    <source>
        <dbReference type="Proteomes" id="UP000292298"/>
    </source>
</evidence>
<keyword evidence="4" id="KW-0460">Magnesium</keyword>
<sequence length="368" mass="39561">MKITAINIYQIDLPLSEGRYAWSGGNSVEVFDSTVVEIETDAGLTGVGEVCPLGPAYLPAYAEGARTGLQMLAPQLIGLDPTRPMQISHHLDRALRGHNYVKSPIDVACWDLLGKATGQPVCHLLGGRYGESIGLYRAISQQSPEQMAERCRQYQDEGYTRFQLKVGGDPDTDIDRIHACAAVMRRGDTLVADANTGWTRHAAMRVAAAIADLDVTIEQPCADYASCLQIRRATRRPFVLDESVDGMAWLLQGISDGAMDVVNIKIAKVGGLTRAHRMRDVCAESGIAMTLEDTWGGDVATAAIAHLAHSTPEASRFSVTDFNSYVTRPFATGAPQRVDGRIAASTAPGLGVALDHAVLGAPVWRSAM</sequence>
<dbReference type="Gene3D" id="3.30.390.10">
    <property type="entry name" value="Enolase-like, N-terminal domain"/>
    <property type="match status" value="1"/>
</dbReference>
<dbReference type="InterPro" id="IPR034593">
    <property type="entry name" value="DgoD-like"/>
</dbReference>
<dbReference type="PANTHER" id="PTHR48080:SF3">
    <property type="entry name" value="ENOLASE SUPERFAMILY MEMBER DDB_G0284701"/>
    <property type="match status" value="1"/>
</dbReference>
<reference evidence="6 7" key="1">
    <citation type="submission" date="2019-02" db="EMBL/GenBank/DDBJ databases">
        <title>Genomic Encyclopedia of Type Strains, Phase IV (KMG-IV): sequencing the most valuable type-strain genomes for metagenomic binning, comparative biology and taxonomic classification.</title>
        <authorList>
            <person name="Goeker M."/>
        </authorList>
    </citation>
    <scope>NUCLEOTIDE SEQUENCE [LARGE SCALE GENOMIC DNA]</scope>
    <source>
        <strain evidence="6 7">DSM 21056</strain>
    </source>
</reference>
<dbReference type="SUPFAM" id="SSF54826">
    <property type="entry name" value="Enolase N-terminal domain-like"/>
    <property type="match status" value="1"/>
</dbReference>
<dbReference type="Pfam" id="PF02746">
    <property type="entry name" value="MR_MLE_N"/>
    <property type="match status" value="1"/>
</dbReference>
<dbReference type="SFLD" id="SFLDF00555">
    <property type="entry name" value="cis-3-hydroxy-L-proline_dehydr"/>
    <property type="match status" value="1"/>
</dbReference>
<dbReference type="InterPro" id="IPR034620">
    <property type="entry name" value="Cis-3-h-L-Pro_dehydratase"/>
</dbReference>
<dbReference type="AlphaFoldDB" id="A0A4Q8D208"/>
<dbReference type="InterPro" id="IPR013341">
    <property type="entry name" value="Mandelate_racemase_N_dom"/>
</dbReference>
<comment type="cofactor">
    <cofactor evidence="1">
        <name>Mg(2+)</name>
        <dbReference type="ChEBI" id="CHEBI:18420"/>
    </cofactor>
</comment>
<dbReference type="PANTHER" id="PTHR48080">
    <property type="entry name" value="D-GALACTONATE DEHYDRATASE-RELATED"/>
    <property type="match status" value="1"/>
</dbReference>
<organism evidence="6 7">
    <name type="scientific">Spiribacter vilamensis</name>
    <dbReference type="NCBI Taxonomy" id="531306"/>
    <lineage>
        <taxon>Bacteria</taxon>
        <taxon>Pseudomonadati</taxon>
        <taxon>Pseudomonadota</taxon>
        <taxon>Gammaproteobacteria</taxon>
        <taxon>Chromatiales</taxon>
        <taxon>Ectothiorhodospiraceae</taxon>
        <taxon>Spiribacter</taxon>
    </lineage>
</organism>
<accession>A0A4Q8D208</accession>
<evidence type="ECO:0000313" key="6">
    <source>
        <dbReference type="EMBL" id="RZU99354.1"/>
    </source>
</evidence>
<dbReference type="OrthoDB" id="9782675at2"/>
<dbReference type="GO" id="GO:0046872">
    <property type="term" value="F:metal ion binding"/>
    <property type="evidence" value="ECO:0007669"/>
    <property type="project" value="UniProtKB-KW"/>
</dbReference>
<dbReference type="Gene3D" id="3.20.20.120">
    <property type="entry name" value="Enolase-like C-terminal domain"/>
    <property type="match status" value="1"/>
</dbReference>
<dbReference type="NCBIfam" id="NF043002">
    <property type="entry name" value="HProlDhtase"/>
    <property type="match status" value="1"/>
</dbReference>
<dbReference type="RefSeq" id="WP_130503596.1">
    <property type="nucleotide sequence ID" value="NZ_SHLI01000001.1"/>
</dbReference>